<proteinExistence type="inferred from homology"/>
<keyword evidence="1" id="KW-0413">Isomerase</keyword>
<dbReference type="STRING" id="316055.RPE_2303"/>
<dbReference type="InterPro" id="IPR051924">
    <property type="entry name" value="GST_Kappa/NadH"/>
</dbReference>
<dbReference type="EMBL" id="CP000463">
    <property type="protein sequence ID" value="ABJ06244.1"/>
    <property type="molecule type" value="Genomic_DNA"/>
</dbReference>
<dbReference type="Gene3D" id="3.40.30.10">
    <property type="entry name" value="Glutaredoxin"/>
    <property type="match status" value="1"/>
</dbReference>
<dbReference type="GO" id="GO:0018845">
    <property type="term" value="F:2-hydroxychromene-2-carboxylate isomerase activity"/>
    <property type="evidence" value="ECO:0007669"/>
    <property type="project" value="UniProtKB-UniRule"/>
</dbReference>
<feature type="active site" description="Nucleophile" evidence="2">
    <location>
        <position position="31"/>
    </location>
</feature>
<dbReference type="PIRSF" id="PIRSF006386">
    <property type="entry name" value="HCCAis_GSTk"/>
    <property type="match status" value="1"/>
</dbReference>
<dbReference type="InterPro" id="IPR036249">
    <property type="entry name" value="Thioredoxin-like_sf"/>
</dbReference>
<evidence type="ECO:0000256" key="1">
    <source>
        <dbReference type="PIRNR" id="PIRNR006386"/>
    </source>
</evidence>
<dbReference type="GO" id="GO:0006749">
    <property type="term" value="P:glutathione metabolic process"/>
    <property type="evidence" value="ECO:0007669"/>
    <property type="project" value="TreeGrafter"/>
</dbReference>
<feature type="domain" description="DSBA-like thioredoxin" evidence="3">
    <location>
        <begin position="23"/>
        <end position="220"/>
    </location>
</feature>
<organism evidence="4">
    <name type="scientific">Rhodopseudomonas palustris (strain BisA53)</name>
    <dbReference type="NCBI Taxonomy" id="316055"/>
    <lineage>
        <taxon>Bacteria</taxon>
        <taxon>Pseudomonadati</taxon>
        <taxon>Pseudomonadota</taxon>
        <taxon>Alphaproteobacteria</taxon>
        <taxon>Hyphomicrobiales</taxon>
        <taxon>Nitrobacteraceae</taxon>
        <taxon>Rhodopseudomonas</taxon>
    </lineage>
</organism>
<dbReference type="EC" id="5.99.1.4" evidence="1"/>
<comment type="catalytic activity">
    <reaction evidence="1">
        <text>2-hydroxychromene-2-carboxylate = (3E)-4-(2-hydroxyphenyl)-2-oxobut-3-enoate</text>
        <dbReference type="Rhea" id="RHEA:27401"/>
        <dbReference type="ChEBI" id="CHEBI:59350"/>
        <dbReference type="ChEBI" id="CHEBI:59353"/>
        <dbReference type="EC" id="5.99.1.4"/>
    </reaction>
</comment>
<protein>
    <recommendedName>
        <fullName evidence="1">2-hydroxychromene-2-carboxylate isomerase</fullName>
        <ecNumber evidence="1">5.99.1.4</ecNumber>
    </recommendedName>
</protein>
<accession>Q07P90</accession>
<comment type="similarity">
    <text evidence="1">Belongs to the GST superfamily. NadH family.</text>
</comment>
<dbReference type="PANTHER" id="PTHR42943">
    <property type="entry name" value="GLUTATHIONE S-TRANSFERASE KAPPA"/>
    <property type="match status" value="1"/>
</dbReference>
<dbReference type="HOGENOM" id="CLU_069253_1_3_5"/>
<sequence length="227" mass="25450">MQCAPGNEVQRVGKQITEEIAMLEFFFDISSPWTYLAFHNIQPLAKEFSEEISWRPILVGGIFNSVNPSVYEARKTPVPAKLRYMLKDLGDFARSAELTIKMPPRVFPVNSVKAMRGCLWLLRDQPEAMVPFATAAFEAYWGRELDISMDAVLHEICECAGLDPQALFAAIAEPAIKDQLKANTDEVIARGGFGSPTMFVDKTDMYFGNDRLPLIREALQRRKASAA</sequence>
<dbReference type="SUPFAM" id="SSF52833">
    <property type="entry name" value="Thioredoxin-like"/>
    <property type="match status" value="1"/>
</dbReference>
<reference evidence="4" key="1">
    <citation type="submission" date="2006-09" db="EMBL/GenBank/DDBJ databases">
        <title>Complete sequence of Rhodopseudomonas palustris BisA53.</title>
        <authorList>
            <consortium name="US DOE Joint Genome Institute"/>
            <person name="Copeland A."/>
            <person name="Lucas S."/>
            <person name="Lapidus A."/>
            <person name="Barry K."/>
            <person name="Detter J.C."/>
            <person name="Glavina del Rio T."/>
            <person name="Hammon N."/>
            <person name="Israni S."/>
            <person name="Dalin E."/>
            <person name="Tice H."/>
            <person name="Pitluck S."/>
            <person name="Chain P."/>
            <person name="Malfatti S."/>
            <person name="Shin M."/>
            <person name="Vergez L."/>
            <person name="Schmutz J."/>
            <person name="Larimer F."/>
            <person name="Land M."/>
            <person name="Hauser L."/>
            <person name="Pelletier D.A."/>
            <person name="Kyrpides N."/>
            <person name="Kim E."/>
            <person name="Harwood C.S."/>
            <person name="Oda Y."/>
            <person name="Richardson P."/>
        </authorList>
    </citation>
    <scope>NUCLEOTIDE SEQUENCE [LARGE SCALE GENOMIC DNA]</scope>
    <source>
        <strain evidence="4">BisA53</strain>
    </source>
</reference>
<dbReference type="eggNOG" id="COG3917">
    <property type="taxonomic scope" value="Bacteria"/>
</dbReference>
<dbReference type="CDD" id="cd03022">
    <property type="entry name" value="DsbA_HCCA_Iso"/>
    <property type="match status" value="1"/>
</dbReference>
<dbReference type="GO" id="GO:1901170">
    <property type="term" value="P:naphthalene catabolic process"/>
    <property type="evidence" value="ECO:0007669"/>
    <property type="project" value="InterPro"/>
</dbReference>
<dbReference type="InterPro" id="IPR044087">
    <property type="entry name" value="NahD-like"/>
</dbReference>
<dbReference type="AlphaFoldDB" id="Q07P90"/>
<evidence type="ECO:0000256" key="2">
    <source>
        <dbReference type="PIRSR" id="PIRSR006386-1"/>
    </source>
</evidence>
<name>Q07P90_RHOP5</name>
<dbReference type="KEGG" id="rpe:RPE_2303"/>
<dbReference type="PANTHER" id="PTHR42943:SF2">
    <property type="entry name" value="GLUTATHIONE S-TRANSFERASE KAPPA 1"/>
    <property type="match status" value="1"/>
</dbReference>
<dbReference type="Pfam" id="PF01323">
    <property type="entry name" value="DSBA"/>
    <property type="match status" value="1"/>
</dbReference>
<gene>
    <name evidence="4" type="ordered locus">RPE_2303</name>
</gene>
<dbReference type="GO" id="GO:0004364">
    <property type="term" value="F:glutathione transferase activity"/>
    <property type="evidence" value="ECO:0007669"/>
    <property type="project" value="TreeGrafter"/>
</dbReference>
<dbReference type="InterPro" id="IPR014440">
    <property type="entry name" value="HCCAis_GSTk"/>
</dbReference>
<dbReference type="InterPro" id="IPR001853">
    <property type="entry name" value="DSBA-like_thioredoxin_dom"/>
</dbReference>
<evidence type="ECO:0000313" key="4">
    <source>
        <dbReference type="EMBL" id="ABJ06244.1"/>
    </source>
</evidence>
<dbReference type="GO" id="GO:0004602">
    <property type="term" value="F:glutathione peroxidase activity"/>
    <property type="evidence" value="ECO:0007669"/>
    <property type="project" value="TreeGrafter"/>
</dbReference>
<evidence type="ECO:0000259" key="3">
    <source>
        <dbReference type="Pfam" id="PF01323"/>
    </source>
</evidence>